<dbReference type="EMBL" id="BNBA01000015">
    <property type="protein sequence ID" value="GHH54582.1"/>
    <property type="molecule type" value="Genomic_DNA"/>
</dbReference>
<dbReference type="PROSITE" id="PS51257">
    <property type="entry name" value="PROKAR_LIPOPROTEIN"/>
    <property type="match status" value="1"/>
</dbReference>
<dbReference type="AlphaFoldDB" id="A0A919F8Y2"/>
<evidence type="ECO:0000256" key="1">
    <source>
        <dbReference type="SAM" id="SignalP"/>
    </source>
</evidence>
<comment type="caution">
    <text evidence="2">The sequence shown here is derived from an EMBL/GenBank/DDBJ whole genome shotgun (WGS) entry which is preliminary data.</text>
</comment>
<feature type="signal peptide" evidence="1">
    <location>
        <begin position="1"/>
        <end position="24"/>
    </location>
</feature>
<sequence>MIRQALCLAAAGALLAGCATRGPAMVPTQAKSGQSWVITRPLVAAEVLDTCSRDSPGRHIGEVTGFWAPSRQQIDQLEAALGRLRPTIAAPEKSDRQYVGIESGGRRLIYINAFRLPDHSDLDPGRTAIRVCDGGSSFWGAVYDPQTGEFSQVEVNGPH</sequence>
<dbReference type="Proteomes" id="UP000623958">
    <property type="component" value="Unassembled WGS sequence"/>
</dbReference>
<organism evidence="2 3">
    <name type="scientific">Xanthomonas boreopolis</name>
    <dbReference type="NCBI Taxonomy" id="86183"/>
    <lineage>
        <taxon>Bacteria</taxon>
        <taxon>Pseudomonadati</taxon>
        <taxon>Pseudomonadota</taxon>
        <taxon>Gammaproteobacteria</taxon>
        <taxon>Lysobacterales</taxon>
        <taxon>Lysobacteraceae</taxon>
        <taxon>Xanthomonas</taxon>
    </lineage>
</organism>
<keyword evidence="1" id="KW-0732">Signal</keyword>
<accession>A0A919F8Y2</accession>
<dbReference type="RefSeq" id="WP_434027837.1">
    <property type="nucleotide sequence ID" value="NZ_BNBA01000015.1"/>
</dbReference>
<evidence type="ECO:0008006" key="4">
    <source>
        <dbReference type="Google" id="ProtNLM"/>
    </source>
</evidence>
<feature type="chain" id="PRO_5037755439" description="Secreted protein" evidence="1">
    <location>
        <begin position="25"/>
        <end position="159"/>
    </location>
</feature>
<name>A0A919F8Y2_9XANT</name>
<keyword evidence="3" id="KW-1185">Reference proteome</keyword>
<proteinExistence type="predicted"/>
<reference evidence="2" key="1">
    <citation type="journal article" date="2014" name="Int. J. Syst. Evol. Microbiol.">
        <title>Complete genome sequence of Corynebacterium casei LMG S-19264T (=DSM 44701T), isolated from a smear-ripened cheese.</title>
        <authorList>
            <consortium name="US DOE Joint Genome Institute (JGI-PGF)"/>
            <person name="Walter F."/>
            <person name="Albersmeier A."/>
            <person name="Kalinowski J."/>
            <person name="Ruckert C."/>
        </authorList>
    </citation>
    <scope>NUCLEOTIDE SEQUENCE</scope>
    <source>
        <strain evidence="2">JCM 13306</strain>
    </source>
</reference>
<reference evidence="2" key="2">
    <citation type="submission" date="2020-09" db="EMBL/GenBank/DDBJ databases">
        <authorList>
            <person name="Sun Q."/>
            <person name="Ohkuma M."/>
        </authorList>
    </citation>
    <scope>NUCLEOTIDE SEQUENCE</scope>
    <source>
        <strain evidence="2">JCM 13306</strain>
    </source>
</reference>
<evidence type="ECO:0000313" key="3">
    <source>
        <dbReference type="Proteomes" id="UP000623958"/>
    </source>
</evidence>
<evidence type="ECO:0000313" key="2">
    <source>
        <dbReference type="EMBL" id="GHH54582.1"/>
    </source>
</evidence>
<protein>
    <recommendedName>
        <fullName evidence="4">Secreted protein</fullName>
    </recommendedName>
</protein>
<gene>
    <name evidence="2" type="ORF">GCM10009090_21740</name>
</gene>